<dbReference type="GeneID" id="105226469"/>
<evidence type="ECO:0000313" key="1">
    <source>
        <dbReference type="EMBL" id="JAC48099.1"/>
    </source>
</evidence>
<reference evidence="1" key="1">
    <citation type="journal article" date="2014" name="BMC Genomics">
        <title>Characterizing the developmental transcriptome of the oriental fruit fly, Bactrocera dorsalis (Diptera: Tephritidae) through comparative genomic analysis with Drosophila melanogaster utilizing modENCODE datasets.</title>
        <authorList>
            <person name="Geib S.M."/>
            <person name="Calla B."/>
            <person name="Hall B."/>
            <person name="Hou S."/>
            <person name="Manoukis N.C."/>
        </authorList>
    </citation>
    <scope>NUCLEOTIDE SEQUENCE</scope>
    <source>
        <strain evidence="1">Punador</strain>
    </source>
</reference>
<dbReference type="KEGG" id="bdr:105226469"/>
<proteinExistence type="predicted"/>
<dbReference type="EMBL" id="GAKP01010853">
    <property type="protein sequence ID" value="JAC48099.1"/>
    <property type="molecule type" value="Transcribed_RNA"/>
</dbReference>
<accession>A0A034W080</accession>
<dbReference type="OrthoDB" id="8184679at2759"/>
<dbReference type="AlphaFoldDB" id="A0A034W080"/>
<protein>
    <submittedName>
        <fullName evidence="1">Uncharacterized protein</fullName>
    </submittedName>
</protein>
<organism evidence="1">
    <name type="scientific">Bactrocera dorsalis</name>
    <name type="common">Oriental fruit fly</name>
    <name type="synonym">Dacus dorsalis</name>
    <dbReference type="NCBI Taxonomy" id="27457"/>
    <lineage>
        <taxon>Eukaryota</taxon>
        <taxon>Metazoa</taxon>
        <taxon>Ecdysozoa</taxon>
        <taxon>Arthropoda</taxon>
        <taxon>Hexapoda</taxon>
        <taxon>Insecta</taxon>
        <taxon>Pterygota</taxon>
        <taxon>Neoptera</taxon>
        <taxon>Endopterygota</taxon>
        <taxon>Diptera</taxon>
        <taxon>Brachycera</taxon>
        <taxon>Muscomorpha</taxon>
        <taxon>Tephritoidea</taxon>
        <taxon>Tephritidae</taxon>
        <taxon>Bactrocera</taxon>
        <taxon>Bactrocera</taxon>
    </lineage>
</organism>
<name>A0A034W080_BACDO</name>
<dbReference type="RefSeq" id="XP_011203651.2">
    <property type="nucleotide sequence ID" value="XM_011205349.2"/>
</dbReference>
<sequence>MVTTCENVFVEQDPTTLCGWVRNFRIKRSEMKRKLRGNLRVNAMLNTALLTAEAELRRKQRERFRRWAEFQTKLDGSYAISSYVKGKVSEEEEAERQKKVDNLWKSELSDLDSFMRSLSSSTNKDCDVKCAFKNEYNVKSDNCNVLQSIAVVS</sequence>